<proteinExistence type="predicted"/>
<keyword evidence="4 6" id="KW-0472">Membrane</keyword>
<evidence type="ECO:0000313" key="8">
    <source>
        <dbReference type="EMBL" id="MCP2262695.1"/>
    </source>
</evidence>
<dbReference type="RefSeq" id="WP_253831545.1">
    <property type="nucleotide sequence ID" value="NZ_JAMTCS010000001.1"/>
</dbReference>
<dbReference type="Pfam" id="PF13519">
    <property type="entry name" value="VWA_2"/>
    <property type="match status" value="1"/>
</dbReference>
<evidence type="ECO:0000256" key="2">
    <source>
        <dbReference type="ARBA" id="ARBA00022692"/>
    </source>
</evidence>
<dbReference type="Gene3D" id="3.40.50.410">
    <property type="entry name" value="von Willebrand factor, type A domain"/>
    <property type="match status" value="1"/>
</dbReference>
<reference evidence="8" key="1">
    <citation type="submission" date="2022-06" db="EMBL/GenBank/DDBJ databases">
        <title>Genomic Encyclopedia of Archaeal and Bacterial Type Strains, Phase II (KMG-II): from individual species to whole genera.</title>
        <authorList>
            <person name="Goeker M."/>
        </authorList>
    </citation>
    <scope>NUCLEOTIDE SEQUENCE</scope>
    <source>
        <strain evidence="8">DSM 26652</strain>
    </source>
</reference>
<feature type="region of interest" description="Disordered" evidence="5">
    <location>
        <begin position="180"/>
        <end position="204"/>
    </location>
</feature>
<evidence type="ECO:0000259" key="7">
    <source>
        <dbReference type="PROSITE" id="PS50234"/>
    </source>
</evidence>
<evidence type="ECO:0000313" key="9">
    <source>
        <dbReference type="Proteomes" id="UP001139493"/>
    </source>
</evidence>
<dbReference type="SUPFAM" id="SSF53300">
    <property type="entry name" value="vWA-like"/>
    <property type="match status" value="1"/>
</dbReference>
<dbReference type="PANTHER" id="PTHR22550:SF5">
    <property type="entry name" value="LEUCINE ZIPPER PROTEIN 4"/>
    <property type="match status" value="1"/>
</dbReference>
<comment type="caution">
    <text evidence="8">The sequence shown here is derived from an EMBL/GenBank/DDBJ whole genome shotgun (WGS) entry which is preliminary data.</text>
</comment>
<name>A0A9X2JSN5_9MICO</name>
<dbReference type="InterPro" id="IPR036465">
    <property type="entry name" value="vWFA_dom_sf"/>
</dbReference>
<keyword evidence="1" id="KW-1003">Cell membrane</keyword>
<feature type="transmembrane region" description="Helical" evidence="6">
    <location>
        <begin position="6"/>
        <end position="25"/>
    </location>
</feature>
<feature type="transmembrane region" description="Helical" evidence="6">
    <location>
        <begin position="56"/>
        <end position="74"/>
    </location>
</feature>
<dbReference type="InterPro" id="IPR002035">
    <property type="entry name" value="VWF_A"/>
</dbReference>
<evidence type="ECO:0000256" key="3">
    <source>
        <dbReference type="ARBA" id="ARBA00022989"/>
    </source>
</evidence>
<accession>A0A9X2JSN5</accession>
<dbReference type="AlphaFoldDB" id="A0A9X2JSN5"/>
<dbReference type="Proteomes" id="UP001139493">
    <property type="component" value="Unassembled WGS sequence"/>
</dbReference>
<gene>
    <name evidence="8" type="ORF">APR03_000018</name>
</gene>
<dbReference type="PANTHER" id="PTHR22550">
    <property type="entry name" value="SPORE GERMINATION PROTEIN"/>
    <property type="match status" value="1"/>
</dbReference>
<organism evidence="8 9">
    <name type="scientific">Promicromonospora thailandica</name>
    <dbReference type="NCBI Taxonomy" id="765201"/>
    <lineage>
        <taxon>Bacteria</taxon>
        <taxon>Bacillati</taxon>
        <taxon>Actinomycetota</taxon>
        <taxon>Actinomycetes</taxon>
        <taxon>Micrococcales</taxon>
        <taxon>Promicromonosporaceae</taxon>
        <taxon>Promicromonospora</taxon>
    </lineage>
</organism>
<feature type="transmembrane region" description="Helical" evidence="6">
    <location>
        <begin position="314"/>
        <end position="333"/>
    </location>
</feature>
<keyword evidence="9" id="KW-1185">Reference proteome</keyword>
<feature type="domain" description="VWFA" evidence="7">
    <location>
        <begin position="87"/>
        <end position="297"/>
    </location>
</feature>
<dbReference type="EMBL" id="JAMTCS010000001">
    <property type="protein sequence ID" value="MCP2262695.1"/>
    <property type="molecule type" value="Genomic_DNA"/>
</dbReference>
<protein>
    <submittedName>
        <fullName evidence="8">Ca-activated chloride channel family protein</fullName>
    </submittedName>
</protein>
<dbReference type="PROSITE" id="PS50234">
    <property type="entry name" value="VWFA"/>
    <property type="match status" value="1"/>
</dbReference>
<keyword evidence="2 6" id="KW-0812">Transmembrane</keyword>
<feature type="compositionally biased region" description="Low complexity" evidence="5">
    <location>
        <begin position="180"/>
        <end position="199"/>
    </location>
</feature>
<sequence length="337" mass="34878">MTFTSPLFLLALVPVAALAAAYVVLRRRRTRYAVRFATLPMLDRVAPARPRWRRHLATGLVLTALAAFALAAAGPQMRLQVPYERATVIVAIDVSGSMEAQDVPPDRLTAAKEAAAQFVRDLPGTVQVGAVAFAEGASLVAPVSDDRALVERAIASLEADGGTAIGEAVFTSAEEVVRQASAAPSDASGSPGSSSSAGTADDDAEVAEPVPARLVLLSDGHNTAGRSPAESVQAALDAEMPVSTIAYGTPSGTIGNGVRTQSAPADAASLRMLAERTGGHFYSAESVAELDQVYEDIGSAVGWRTETTSVTTPLILLGLGLAVVATALSLRWFSRLV</sequence>
<dbReference type="InterPro" id="IPR050768">
    <property type="entry name" value="UPF0353/GerABKA_families"/>
</dbReference>
<evidence type="ECO:0000256" key="6">
    <source>
        <dbReference type="SAM" id="Phobius"/>
    </source>
</evidence>
<evidence type="ECO:0000256" key="1">
    <source>
        <dbReference type="ARBA" id="ARBA00022475"/>
    </source>
</evidence>
<dbReference type="SMART" id="SM00327">
    <property type="entry name" value="VWA"/>
    <property type="match status" value="1"/>
</dbReference>
<evidence type="ECO:0000256" key="5">
    <source>
        <dbReference type="SAM" id="MobiDB-lite"/>
    </source>
</evidence>
<evidence type="ECO:0000256" key="4">
    <source>
        <dbReference type="ARBA" id="ARBA00023136"/>
    </source>
</evidence>
<keyword evidence="3 6" id="KW-1133">Transmembrane helix</keyword>